<evidence type="ECO:0000313" key="2">
    <source>
        <dbReference type="Proteomes" id="UP000225379"/>
    </source>
</evidence>
<keyword evidence="2" id="KW-1185">Reference proteome</keyword>
<reference evidence="2" key="1">
    <citation type="submission" date="2017-10" db="EMBL/GenBank/DDBJ databases">
        <authorList>
            <person name="Kravchenko I.K."/>
            <person name="Grouzdev D.S."/>
        </authorList>
    </citation>
    <scope>NUCLEOTIDE SEQUENCE [LARGE SCALE GENOMIC DNA]</scope>
    <source>
        <strain evidence="2">B2</strain>
    </source>
</reference>
<dbReference type="RefSeq" id="WP_098740059.1">
    <property type="nucleotide sequence ID" value="NZ_PDKW01000043.1"/>
</dbReference>
<comment type="caution">
    <text evidence="1">The sequence shown here is derived from an EMBL/GenBank/DDBJ whole genome shotgun (WGS) entry which is preliminary data.</text>
</comment>
<dbReference type="Proteomes" id="UP000225379">
    <property type="component" value="Unassembled WGS sequence"/>
</dbReference>
<protein>
    <submittedName>
        <fullName evidence="1">Uncharacterized protein</fullName>
    </submittedName>
</protein>
<accession>A0A2B8B9H3</accession>
<name>A0A2B8B9H3_9PROT</name>
<evidence type="ECO:0000313" key="1">
    <source>
        <dbReference type="EMBL" id="PGH54012.1"/>
    </source>
</evidence>
<sequence>MMLIDATDPMRDAIETIRATDVISESKKHVLVQGLEALRNRHCPDPRPMTGCCEECLSRSRCLPAVLDLLGS</sequence>
<dbReference type="EMBL" id="PDKW01000043">
    <property type="protein sequence ID" value="PGH54012.1"/>
    <property type="molecule type" value="Genomic_DNA"/>
</dbReference>
<organism evidence="1 2">
    <name type="scientific">Azospirillum palustre</name>
    <dbReference type="NCBI Taxonomy" id="2044885"/>
    <lineage>
        <taxon>Bacteria</taxon>
        <taxon>Pseudomonadati</taxon>
        <taxon>Pseudomonadota</taxon>
        <taxon>Alphaproteobacteria</taxon>
        <taxon>Rhodospirillales</taxon>
        <taxon>Azospirillaceae</taxon>
        <taxon>Azospirillum</taxon>
    </lineage>
</organism>
<gene>
    <name evidence="1" type="ORF">CRT60_29735</name>
</gene>
<dbReference type="AlphaFoldDB" id="A0A2B8B9H3"/>
<proteinExistence type="predicted"/>
<dbReference type="OrthoDB" id="7307474at2"/>